<gene>
    <name evidence="3" type="primary">LOC110746908</name>
</gene>
<reference evidence="3" key="1">
    <citation type="submission" date="2025-08" db="UniProtKB">
        <authorList>
            <consortium name="RefSeq"/>
        </authorList>
    </citation>
    <scope>IDENTIFICATION</scope>
</reference>
<evidence type="ECO:0000313" key="3">
    <source>
        <dbReference type="RefSeq" id="XP_021802827.1"/>
    </source>
</evidence>
<feature type="compositionally biased region" description="Polar residues" evidence="1">
    <location>
        <begin position="24"/>
        <end position="37"/>
    </location>
</feature>
<dbReference type="AlphaFoldDB" id="A0A6P5RJ90"/>
<name>A0A6P5RJ90_PRUAV</name>
<protein>
    <submittedName>
        <fullName evidence="3">Uncharacterized protein LOC110746908</fullName>
    </submittedName>
</protein>
<evidence type="ECO:0000256" key="1">
    <source>
        <dbReference type="SAM" id="MobiDB-lite"/>
    </source>
</evidence>
<sequence length="233" mass="25037">MEGYSATNDIRGLDGAADFGIIESPNSDDVNWSNAAQGQGGERGKKPQGEGHKIYNKTITALNGESYVGSFGFHNLVVDFSNGGQGQGSRESEDNCHNIRHNKITADNRSTKVGFENFGNVNYNCKTTSTKDHGKAAGGKAVGGSSRSQANILKNNITARNGSSNVGMFNFHNVYINGDQGQGGFLKHKGISHNIKENTIIAVNSRRVGIQDFGSIKYNCGSIISRFLHFFGI</sequence>
<dbReference type="RefSeq" id="XP_021802827.1">
    <property type="nucleotide sequence ID" value="XM_021947135.1"/>
</dbReference>
<keyword evidence="2" id="KW-1185">Reference proteome</keyword>
<proteinExistence type="predicted"/>
<dbReference type="KEGG" id="pavi:110746908"/>
<feature type="compositionally biased region" description="Basic and acidic residues" evidence="1">
    <location>
        <begin position="42"/>
        <end position="51"/>
    </location>
</feature>
<accession>A0A6P5RJ90</accession>
<organism evidence="2 3">
    <name type="scientific">Prunus avium</name>
    <name type="common">Cherry</name>
    <name type="synonym">Cerasus avium</name>
    <dbReference type="NCBI Taxonomy" id="42229"/>
    <lineage>
        <taxon>Eukaryota</taxon>
        <taxon>Viridiplantae</taxon>
        <taxon>Streptophyta</taxon>
        <taxon>Embryophyta</taxon>
        <taxon>Tracheophyta</taxon>
        <taxon>Spermatophyta</taxon>
        <taxon>Magnoliopsida</taxon>
        <taxon>eudicotyledons</taxon>
        <taxon>Gunneridae</taxon>
        <taxon>Pentapetalae</taxon>
        <taxon>rosids</taxon>
        <taxon>fabids</taxon>
        <taxon>Rosales</taxon>
        <taxon>Rosaceae</taxon>
        <taxon>Amygdaloideae</taxon>
        <taxon>Amygdaleae</taxon>
        <taxon>Prunus</taxon>
    </lineage>
</organism>
<dbReference type="Proteomes" id="UP000515124">
    <property type="component" value="Unplaced"/>
</dbReference>
<dbReference type="GeneID" id="110746908"/>
<feature type="region of interest" description="Disordered" evidence="1">
    <location>
        <begin position="24"/>
        <end position="51"/>
    </location>
</feature>
<evidence type="ECO:0000313" key="2">
    <source>
        <dbReference type="Proteomes" id="UP000515124"/>
    </source>
</evidence>